<name>W9IDB4_FUSOX</name>
<evidence type="ECO:0000313" key="1">
    <source>
        <dbReference type="EMBL" id="EWY91285.1"/>
    </source>
</evidence>
<proteinExistence type="predicted"/>
<evidence type="ECO:0000313" key="2">
    <source>
        <dbReference type="Proteomes" id="UP000030753"/>
    </source>
</evidence>
<organism evidence="1 2">
    <name type="scientific">Fusarium oxysporum NRRL 32931</name>
    <dbReference type="NCBI Taxonomy" id="660029"/>
    <lineage>
        <taxon>Eukaryota</taxon>
        <taxon>Fungi</taxon>
        <taxon>Dikarya</taxon>
        <taxon>Ascomycota</taxon>
        <taxon>Pezizomycotina</taxon>
        <taxon>Sordariomycetes</taxon>
        <taxon>Hypocreomycetidae</taxon>
        <taxon>Hypocreales</taxon>
        <taxon>Nectriaceae</taxon>
        <taxon>Fusarium</taxon>
        <taxon>Fusarium oxysporum species complex</taxon>
    </lineage>
</organism>
<dbReference type="Proteomes" id="UP000030753">
    <property type="component" value="Unassembled WGS sequence"/>
</dbReference>
<sequence>MVSKGQAVPHVPVERPEASAVVGIALGTEERRLRRDGII</sequence>
<dbReference type="EMBL" id="JH717843">
    <property type="protein sequence ID" value="EWY91285.1"/>
    <property type="molecule type" value="Genomic_DNA"/>
</dbReference>
<reference evidence="1 2" key="1">
    <citation type="submission" date="2011-06" db="EMBL/GenBank/DDBJ databases">
        <title>The Genome Sequence of Fusarium oxysporum FOSC 3-a.</title>
        <authorList>
            <consortium name="The Broad Institute Genome Sequencing Platform"/>
            <person name="Ma L.-J."/>
            <person name="Gale L.R."/>
            <person name="Schwartz D.C."/>
            <person name="Zhou S."/>
            <person name="Corby-Kistler H."/>
            <person name="Young S.K."/>
            <person name="Zeng Q."/>
            <person name="Gargeya S."/>
            <person name="Fitzgerald M."/>
            <person name="Haas B."/>
            <person name="Abouelleil A."/>
            <person name="Alvarado L."/>
            <person name="Arachchi H.M."/>
            <person name="Berlin A."/>
            <person name="Brown A."/>
            <person name="Chapman S.B."/>
            <person name="Chen Z."/>
            <person name="Dunbar C."/>
            <person name="Freedman E."/>
            <person name="Gearin G."/>
            <person name="Gellesch M."/>
            <person name="Goldberg J."/>
            <person name="Griggs A."/>
            <person name="Gujja S."/>
            <person name="Heiman D."/>
            <person name="Howarth C."/>
            <person name="Larson L."/>
            <person name="Lui A."/>
            <person name="MacDonald P.J.P."/>
            <person name="Mehta T."/>
            <person name="Montmayeur A."/>
            <person name="Murphy C."/>
            <person name="Neiman D."/>
            <person name="Pearson M."/>
            <person name="Priest M."/>
            <person name="Roberts A."/>
            <person name="Saif S."/>
            <person name="Shea T."/>
            <person name="Shenoy N."/>
            <person name="Sisk P."/>
            <person name="Stolte C."/>
            <person name="Sykes S."/>
            <person name="Wortman J."/>
            <person name="Nusbaum C."/>
            <person name="Birren B."/>
        </authorList>
    </citation>
    <scope>NUCLEOTIDE SEQUENCE [LARGE SCALE GENOMIC DNA]</scope>
    <source>
        <strain evidence="2">FOSC 3-a</strain>
    </source>
</reference>
<protein>
    <submittedName>
        <fullName evidence="1">Uncharacterized protein</fullName>
    </submittedName>
</protein>
<dbReference type="AlphaFoldDB" id="W9IDB4"/>
<dbReference type="HOGENOM" id="CLU_3320045_0_0_1"/>
<accession>W9IDB4</accession>
<gene>
    <name evidence="1" type="ORF">FOYG_08438</name>
</gene>